<dbReference type="AlphaFoldDB" id="A0A8S3ZZH2"/>
<evidence type="ECO:0000256" key="4">
    <source>
        <dbReference type="ARBA" id="ARBA00023136"/>
    </source>
</evidence>
<reference evidence="7" key="1">
    <citation type="submission" date="2021-04" db="EMBL/GenBank/DDBJ databases">
        <authorList>
            <consortium name="Molecular Ecology Group"/>
        </authorList>
    </citation>
    <scope>NUCLEOTIDE SEQUENCE</scope>
</reference>
<dbReference type="Proteomes" id="UP000678393">
    <property type="component" value="Unassembled WGS sequence"/>
</dbReference>
<dbReference type="Gene3D" id="1.20.1070.10">
    <property type="entry name" value="Rhodopsin 7-helix transmembrane proteins"/>
    <property type="match status" value="1"/>
</dbReference>
<evidence type="ECO:0000256" key="2">
    <source>
        <dbReference type="ARBA" id="ARBA00022692"/>
    </source>
</evidence>
<keyword evidence="2 5" id="KW-0812">Transmembrane</keyword>
<comment type="subcellular location">
    <subcellularLocation>
        <location evidence="1">Membrane</location>
    </subcellularLocation>
</comment>
<evidence type="ECO:0000259" key="6">
    <source>
        <dbReference type="PROSITE" id="PS50262"/>
    </source>
</evidence>
<keyword evidence="8" id="KW-1185">Reference proteome</keyword>
<proteinExistence type="predicted"/>
<evidence type="ECO:0000256" key="1">
    <source>
        <dbReference type="ARBA" id="ARBA00004370"/>
    </source>
</evidence>
<name>A0A8S3ZZH2_9EUPU</name>
<dbReference type="OrthoDB" id="6158692at2759"/>
<dbReference type="SUPFAM" id="SSF81321">
    <property type="entry name" value="Family A G protein-coupled receptor-like"/>
    <property type="match status" value="1"/>
</dbReference>
<protein>
    <recommendedName>
        <fullName evidence="6">G-protein coupled receptors family 1 profile domain-containing protein</fullName>
    </recommendedName>
</protein>
<dbReference type="InterPro" id="IPR017452">
    <property type="entry name" value="GPCR_Rhodpsn_7TM"/>
</dbReference>
<evidence type="ECO:0000313" key="8">
    <source>
        <dbReference type="Proteomes" id="UP000678393"/>
    </source>
</evidence>
<dbReference type="EMBL" id="CAJHNH020007756">
    <property type="protein sequence ID" value="CAG5134919.1"/>
    <property type="molecule type" value="Genomic_DNA"/>
</dbReference>
<dbReference type="GO" id="GO:0016020">
    <property type="term" value="C:membrane"/>
    <property type="evidence" value="ECO:0007669"/>
    <property type="project" value="UniProtKB-SubCell"/>
</dbReference>
<dbReference type="PROSITE" id="PS50262">
    <property type="entry name" value="G_PROTEIN_RECEP_F1_2"/>
    <property type="match status" value="1"/>
</dbReference>
<sequence length="260" mass="28594">MPINLLAQTGTDSNKDMVSDEVLATVNTVNLATLTAFTALCGIVANVLNIVVFLRQGFNDTVNIGLFGLALSDLCSLIALEGVCIFWNPMIIRELPVIAQEVQHLIACWPQTCFARITSSITVYITFERCLCVVIPLSVKRVITPRVTTCVVVGIYTTTVVMIIPEYATCYMGWKLIPEQNRSLLGLILFPGRYETTRVNFNLGVGTQVALFGGLVVFSVLLVVKLKEKSRWRQSVGISGNSSKKLSSVKENRTVKMITL</sequence>
<feature type="transmembrane region" description="Helical" evidence="5">
    <location>
        <begin position="201"/>
        <end position="224"/>
    </location>
</feature>
<feature type="non-terminal residue" evidence="7">
    <location>
        <position position="260"/>
    </location>
</feature>
<feature type="transmembrane region" description="Helical" evidence="5">
    <location>
        <begin position="31"/>
        <end position="54"/>
    </location>
</feature>
<dbReference type="InterPro" id="IPR052954">
    <property type="entry name" value="GPCR-Ligand_Int"/>
</dbReference>
<dbReference type="PANTHER" id="PTHR46641">
    <property type="entry name" value="FMRFAMIDE RECEPTOR-RELATED"/>
    <property type="match status" value="1"/>
</dbReference>
<keyword evidence="4 5" id="KW-0472">Membrane</keyword>
<accession>A0A8S3ZZH2</accession>
<evidence type="ECO:0000256" key="3">
    <source>
        <dbReference type="ARBA" id="ARBA00022989"/>
    </source>
</evidence>
<comment type="caution">
    <text evidence="7">The sequence shown here is derived from an EMBL/GenBank/DDBJ whole genome shotgun (WGS) entry which is preliminary data.</text>
</comment>
<feature type="domain" description="G-protein coupled receptors family 1 profile" evidence="6">
    <location>
        <begin position="45"/>
        <end position="260"/>
    </location>
</feature>
<evidence type="ECO:0000313" key="7">
    <source>
        <dbReference type="EMBL" id="CAG5134919.1"/>
    </source>
</evidence>
<gene>
    <name evidence="7" type="ORF">CUNI_LOCUS20477</name>
</gene>
<keyword evidence="3 5" id="KW-1133">Transmembrane helix</keyword>
<organism evidence="7 8">
    <name type="scientific">Candidula unifasciata</name>
    <dbReference type="NCBI Taxonomy" id="100452"/>
    <lineage>
        <taxon>Eukaryota</taxon>
        <taxon>Metazoa</taxon>
        <taxon>Spiralia</taxon>
        <taxon>Lophotrochozoa</taxon>
        <taxon>Mollusca</taxon>
        <taxon>Gastropoda</taxon>
        <taxon>Heterobranchia</taxon>
        <taxon>Euthyneura</taxon>
        <taxon>Panpulmonata</taxon>
        <taxon>Eupulmonata</taxon>
        <taxon>Stylommatophora</taxon>
        <taxon>Helicina</taxon>
        <taxon>Helicoidea</taxon>
        <taxon>Geomitridae</taxon>
        <taxon>Candidula</taxon>
    </lineage>
</organism>
<evidence type="ECO:0000256" key="5">
    <source>
        <dbReference type="SAM" id="Phobius"/>
    </source>
</evidence>
<dbReference type="PANTHER" id="PTHR46641:SF2">
    <property type="entry name" value="FMRFAMIDE RECEPTOR"/>
    <property type="match status" value="1"/>
</dbReference>